<evidence type="ECO:0000313" key="19">
    <source>
        <dbReference type="Proteomes" id="UP000471640"/>
    </source>
</evidence>
<feature type="domain" description="Carboxysome Shell Carbonic Anhydrase catalytic" evidence="16">
    <location>
        <begin position="168"/>
        <end position="399"/>
    </location>
</feature>
<accession>A0A6P1E612</accession>
<evidence type="ECO:0000256" key="12">
    <source>
        <dbReference type="ARBA" id="ARBA00048348"/>
    </source>
</evidence>
<evidence type="ECO:0000256" key="11">
    <source>
        <dbReference type="ARBA" id="ARBA00024446"/>
    </source>
</evidence>
<evidence type="ECO:0000256" key="8">
    <source>
        <dbReference type="ARBA" id="ARBA00023669"/>
    </source>
</evidence>
<protein>
    <recommendedName>
        <fullName evidence="10 13">Carboxysome shell carbonic anhydrase</fullName>
        <ecNumber evidence="2 13">4.2.1.1</ecNumber>
    </recommendedName>
</protein>
<comment type="subcellular location">
    <subcellularLocation>
        <location evidence="7">Carboxysome</location>
    </subcellularLocation>
</comment>
<keyword evidence="19" id="KW-1185">Reference proteome</keyword>
<comment type="caution">
    <text evidence="18">The sequence shown here is derived from an EMBL/GenBank/DDBJ whole genome shotgun (WGS) entry which is preliminary data.</text>
</comment>
<evidence type="ECO:0000256" key="14">
    <source>
        <dbReference type="SAM" id="MobiDB-lite"/>
    </source>
</evidence>
<sequence>MNSSKQSRRRTRAPLYSSVNGSRASRPSAARAAAPVVPAMASAAHTAPPAVAASVGASSQHPLTRQDDNRRLRSYETGIKDGFARIVPTLKAIAARQHEPGFETWAQEESRKTLGFELPAELLRNAWIGSLDMRALFAHATFETFRSSSTGYFETDPLETRRQSQAYRDFLLECGFHAMNVTPCSDGRLAHAISYVLRLPMGAVRRKSYAGALFDVEEALQRWSSVELSRFREGVPNLADAPTRYLKTLVYHYSSRDPEHQGCAAHGSDTRKAAAAGLEKLRDFRRAVESSYCCGASIAVLLVGIDTDTDRLRLHLPDGTGEPDLDRFVDAGGLYRETLGLAPDAARARIRDVIAQPSDGGPAPEAGMQRLMARLVENNVSQIDYVRAYAGGHYPDAGHEERFIGVGADFEEIHLRNLTYFAYMRTLEEGATDLDVGIKIFRRLNVAHGLPIPVVLRFDYSGQVPGGRERAIQRCARVAEAIGARYPDLTKQGLIQTYWTVRDTSRHSPIECVGGSLPGLEQSV</sequence>
<evidence type="ECO:0000259" key="15">
    <source>
        <dbReference type="Pfam" id="PF08936"/>
    </source>
</evidence>
<evidence type="ECO:0000256" key="13">
    <source>
        <dbReference type="NCBIfam" id="TIGR02701"/>
    </source>
</evidence>
<dbReference type="InterPro" id="IPR048619">
    <property type="entry name" value="CsoSCA_N"/>
</dbReference>
<evidence type="ECO:0000256" key="2">
    <source>
        <dbReference type="ARBA" id="ARBA00012925"/>
    </source>
</evidence>
<dbReference type="InterPro" id="IPR048620">
    <property type="entry name" value="CsoSCA_C"/>
</dbReference>
<feature type="compositionally biased region" description="Low complexity" evidence="14">
    <location>
        <begin position="22"/>
        <end position="42"/>
    </location>
</feature>
<dbReference type="InterPro" id="IPR043065">
    <property type="entry name" value="CsoSCA_N_sf"/>
</dbReference>
<evidence type="ECO:0000256" key="5">
    <source>
        <dbReference type="ARBA" id="ARBA00023239"/>
    </source>
</evidence>
<proteinExistence type="inferred from homology"/>
<dbReference type="InterPro" id="IPR014074">
    <property type="entry name" value="Carboxysome_shell_carb_anhy"/>
</dbReference>
<comment type="similarity">
    <text evidence="9">Belongs to the beta-class carbonic anhydrase family. CsoSCA subfamily.</text>
</comment>
<evidence type="ECO:0000256" key="3">
    <source>
        <dbReference type="ARBA" id="ARBA00022723"/>
    </source>
</evidence>
<dbReference type="Pfam" id="PF20686">
    <property type="entry name" value="CsoSCA_cat"/>
    <property type="match status" value="1"/>
</dbReference>
<dbReference type="RefSeq" id="WP_164656249.1">
    <property type="nucleotide sequence ID" value="NZ_JAAIJR010000148.1"/>
</dbReference>
<evidence type="ECO:0000256" key="4">
    <source>
        <dbReference type="ARBA" id="ARBA00022833"/>
    </source>
</evidence>
<name>A0A6P1E612_9GAMM</name>
<evidence type="ECO:0000313" key="18">
    <source>
        <dbReference type="EMBL" id="NEX23015.1"/>
    </source>
</evidence>
<keyword evidence="11" id="KW-1283">Bacterial microcompartment</keyword>
<dbReference type="Pfam" id="PF08936">
    <property type="entry name" value="CsoSCA_C"/>
    <property type="match status" value="1"/>
</dbReference>
<organism evidence="18 19">
    <name type="scientific">Thiorhodococcus mannitoliphagus</name>
    <dbReference type="NCBI Taxonomy" id="329406"/>
    <lineage>
        <taxon>Bacteria</taxon>
        <taxon>Pseudomonadati</taxon>
        <taxon>Pseudomonadota</taxon>
        <taxon>Gammaproteobacteria</taxon>
        <taxon>Chromatiales</taxon>
        <taxon>Chromatiaceae</taxon>
        <taxon>Thiorhodococcus</taxon>
    </lineage>
</organism>
<feature type="region of interest" description="Disordered" evidence="14">
    <location>
        <begin position="1"/>
        <end position="42"/>
    </location>
</feature>
<dbReference type="NCBIfam" id="TIGR02701">
    <property type="entry name" value="shell_carb_anhy"/>
    <property type="match status" value="1"/>
</dbReference>
<evidence type="ECO:0000259" key="16">
    <source>
        <dbReference type="Pfam" id="PF20686"/>
    </source>
</evidence>
<dbReference type="EC" id="4.2.1.1" evidence="2 13"/>
<dbReference type="Proteomes" id="UP000471640">
    <property type="component" value="Unassembled WGS sequence"/>
</dbReference>
<dbReference type="Pfam" id="PF20687">
    <property type="entry name" value="CsoSCA_N"/>
    <property type="match status" value="1"/>
</dbReference>
<comment type="catalytic activity">
    <reaction evidence="12">
        <text>hydrogencarbonate + H(+) = CO2 + H2O</text>
        <dbReference type="Rhea" id="RHEA:10748"/>
        <dbReference type="ChEBI" id="CHEBI:15377"/>
        <dbReference type="ChEBI" id="CHEBI:15378"/>
        <dbReference type="ChEBI" id="CHEBI:16526"/>
        <dbReference type="ChEBI" id="CHEBI:17544"/>
        <dbReference type="EC" id="4.2.1.1"/>
    </reaction>
</comment>
<feature type="domain" description="Carboxysome Shell Carbonic Anhydrase N-terminal" evidence="17">
    <location>
        <begin position="61"/>
        <end position="151"/>
    </location>
</feature>
<gene>
    <name evidence="18" type="ORF">G3480_22395</name>
</gene>
<evidence type="ECO:0000256" key="10">
    <source>
        <dbReference type="ARBA" id="ARBA00024121"/>
    </source>
</evidence>
<dbReference type="AlphaFoldDB" id="A0A6P1E612"/>
<evidence type="ECO:0000256" key="1">
    <source>
        <dbReference type="ARBA" id="ARBA00001947"/>
    </source>
</evidence>
<dbReference type="GO" id="GO:0015977">
    <property type="term" value="P:carbon fixation"/>
    <property type="evidence" value="ECO:0007669"/>
    <property type="project" value="UniProtKB-UniRule"/>
</dbReference>
<evidence type="ECO:0000259" key="17">
    <source>
        <dbReference type="Pfam" id="PF20687"/>
    </source>
</evidence>
<dbReference type="InterPro" id="IPR043066">
    <property type="entry name" value="CsoSCA_C_sf"/>
</dbReference>
<dbReference type="Gene3D" id="3.30.1330.140">
    <property type="entry name" value="Carboxysome Shell Carbonic Anhydrase, C-terminal domain"/>
    <property type="match status" value="1"/>
</dbReference>
<feature type="compositionally biased region" description="Basic residues" evidence="14">
    <location>
        <begin position="1"/>
        <end position="12"/>
    </location>
</feature>
<keyword evidence="3" id="KW-0479">Metal-binding</keyword>
<evidence type="ECO:0000256" key="9">
    <source>
        <dbReference type="ARBA" id="ARBA00024021"/>
    </source>
</evidence>
<dbReference type="InterPro" id="IPR048539">
    <property type="entry name" value="CsoSCA_cat"/>
</dbReference>
<keyword evidence="6" id="KW-0120">Carbon dioxide fixation</keyword>
<keyword evidence="5" id="KW-0456">Lyase</keyword>
<dbReference type="EMBL" id="JAAIJR010000148">
    <property type="protein sequence ID" value="NEX23015.1"/>
    <property type="molecule type" value="Genomic_DNA"/>
</dbReference>
<keyword evidence="8" id="KW-1282">Carboxysome</keyword>
<dbReference type="GO" id="GO:0046872">
    <property type="term" value="F:metal ion binding"/>
    <property type="evidence" value="ECO:0007669"/>
    <property type="project" value="UniProtKB-KW"/>
</dbReference>
<comment type="cofactor">
    <cofactor evidence="1">
        <name>Zn(2+)</name>
        <dbReference type="ChEBI" id="CHEBI:29105"/>
    </cofactor>
</comment>
<dbReference type="GO" id="GO:0031470">
    <property type="term" value="C:carboxysome"/>
    <property type="evidence" value="ECO:0007669"/>
    <property type="project" value="UniProtKB-SubCell"/>
</dbReference>
<feature type="domain" description="Carboxysome Shell Carbonic Anhydrase C-terminal" evidence="15">
    <location>
        <begin position="400"/>
        <end position="515"/>
    </location>
</feature>
<keyword evidence="4" id="KW-0862">Zinc</keyword>
<reference evidence="18 19" key="2">
    <citation type="submission" date="2020-02" db="EMBL/GenBank/DDBJ databases">
        <title>Genome sequences of Thiorhodococcus mannitoliphagus and Thiorhodococcus minor, purple sulfur photosynthetic bacteria in the gammaproteobacterial family, Chromatiaceae.</title>
        <authorList>
            <person name="Aviles F.A."/>
            <person name="Meyer T.E."/>
            <person name="Kyndt J.A."/>
        </authorList>
    </citation>
    <scope>NUCLEOTIDE SEQUENCE [LARGE SCALE GENOMIC DNA]</scope>
    <source>
        <strain evidence="18 19">DSM 18266</strain>
    </source>
</reference>
<reference evidence="19" key="1">
    <citation type="journal article" date="2020" name="Microbiol. Resour. Announc.">
        <title>Draft Genome Sequences of Thiorhodococcus mannitoliphagus and Thiorhodococcus minor, Purple Sulfur Photosynthetic Bacteria in the Gammaproteobacterial Family Chromatiaceae.</title>
        <authorList>
            <person name="Aviles F.A."/>
            <person name="Meyer T.E."/>
            <person name="Kyndt J.A."/>
        </authorList>
    </citation>
    <scope>NUCLEOTIDE SEQUENCE [LARGE SCALE GENOMIC DNA]</scope>
    <source>
        <strain evidence="19">DSM 18266</strain>
    </source>
</reference>
<dbReference type="Gene3D" id="1.20.120.1310">
    <property type="entry name" value="Carboxysome Shell Carbonic Anhydrase, N-terminal helical domain"/>
    <property type="match status" value="1"/>
</dbReference>
<evidence type="ECO:0000256" key="6">
    <source>
        <dbReference type="ARBA" id="ARBA00023300"/>
    </source>
</evidence>
<dbReference type="GO" id="GO:0004089">
    <property type="term" value="F:carbonate dehydratase activity"/>
    <property type="evidence" value="ECO:0007669"/>
    <property type="project" value="UniProtKB-UniRule"/>
</dbReference>
<evidence type="ECO:0000256" key="7">
    <source>
        <dbReference type="ARBA" id="ARBA00023587"/>
    </source>
</evidence>